<accession>A0A328F6D6</accession>
<evidence type="ECO:0000313" key="4">
    <source>
        <dbReference type="Proteomes" id="UP000293902"/>
    </source>
</evidence>
<dbReference type="OrthoDB" id="982633at2"/>
<dbReference type="Proteomes" id="UP000293902">
    <property type="component" value="Chromosome"/>
</dbReference>
<dbReference type="Proteomes" id="UP000248798">
    <property type="component" value="Unassembled WGS sequence"/>
</dbReference>
<evidence type="ECO:0000313" key="3">
    <source>
        <dbReference type="Proteomes" id="UP000248798"/>
    </source>
</evidence>
<dbReference type="AlphaFoldDB" id="A0A328F6D6"/>
<reference evidence="2 3" key="1">
    <citation type="submission" date="2018-06" db="EMBL/GenBank/DDBJ databases">
        <title>Complete Genome Sequence of Desulfobacter hydrogenophilus (DSM3380).</title>
        <authorList>
            <person name="Marietou A."/>
            <person name="Schreiber L."/>
            <person name="Marshall I."/>
            <person name="Jorgensen B."/>
        </authorList>
    </citation>
    <scope>NUCLEOTIDE SEQUENCE [LARGE SCALE GENOMIC DNA]</scope>
    <source>
        <strain evidence="2 3">DSM 3380</strain>
    </source>
</reference>
<proteinExistence type="predicted"/>
<evidence type="ECO:0008006" key="5">
    <source>
        <dbReference type="Google" id="ProtNLM"/>
    </source>
</evidence>
<dbReference type="PANTHER" id="PTHR41247">
    <property type="entry name" value="HTH-TYPE TRANSCRIPTIONAL REPRESSOR YCNK"/>
    <property type="match status" value="1"/>
</dbReference>
<gene>
    <name evidence="2" type="ORF">DO021_21185</name>
    <name evidence="1" type="ORF">EYB58_00420</name>
</gene>
<name>A0A328F6D6_9BACT</name>
<evidence type="ECO:0000313" key="1">
    <source>
        <dbReference type="EMBL" id="QBH11516.1"/>
    </source>
</evidence>
<dbReference type="Pfam" id="PF05573">
    <property type="entry name" value="NosL"/>
    <property type="match status" value="1"/>
</dbReference>
<reference evidence="1 4" key="2">
    <citation type="submission" date="2019-02" db="EMBL/GenBank/DDBJ databases">
        <title>Complete genome sequence of Desulfobacter hydrogenophilus AcRS1.</title>
        <authorList>
            <person name="Marietou A."/>
            <person name="Lund M.B."/>
            <person name="Marshall I.P.G."/>
            <person name="Schreiber L."/>
            <person name="Jorgensen B."/>
        </authorList>
    </citation>
    <scope>NUCLEOTIDE SEQUENCE [LARGE SCALE GENOMIC DNA]</scope>
    <source>
        <strain evidence="1 4">AcRS1</strain>
    </source>
</reference>
<organism evidence="2 3">
    <name type="scientific">Desulfobacter hydrogenophilus</name>
    <dbReference type="NCBI Taxonomy" id="2291"/>
    <lineage>
        <taxon>Bacteria</taxon>
        <taxon>Pseudomonadati</taxon>
        <taxon>Thermodesulfobacteriota</taxon>
        <taxon>Desulfobacteria</taxon>
        <taxon>Desulfobacterales</taxon>
        <taxon>Desulfobacteraceae</taxon>
        <taxon>Desulfobacter</taxon>
    </lineage>
</organism>
<dbReference type="SUPFAM" id="SSF160387">
    <property type="entry name" value="NosL/MerB-like"/>
    <property type="match status" value="1"/>
</dbReference>
<sequence>MLKRFIKKIMGTIALLLTFALVLLPIAGAEAFDGKHPQSGLKPLDENRQMQISPGDRCPVCGMTVIQYPKFNCAIQLKNATTYYFCTTGCMVRSWMHPEIYLGTARDMLERPIVREYFSGQQIDARDAVLVYGSDVIGPMGPALVPLLDERYLTVFKRRHGGKTQVLLKELTDDRWYEMTGKKIAE</sequence>
<dbReference type="Gene3D" id="3.30.70.2050">
    <property type="match status" value="1"/>
</dbReference>
<protein>
    <recommendedName>
        <fullName evidence="5">Nitrous oxide reductase accessory protein NosL</fullName>
    </recommendedName>
</protein>
<dbReference type="EMBL" id="QLNI01000070">
    <property type="protein sequence ID" value="RAM00038.1"/>
    <property type="molecule type" value="Genomic_DNA"/>
</dbReference>
<dbReference type="InterPro" id="IPR008719">
    <property type="entry name" value="N2O_reductase_NosL"/>
</dbReference>
<keyword evidence="4" id="KW-1185">Reference proteome</keyword>
<dbReference type="PANTHER" id="PTHR41247:SF1">
    <property type="entry name" value="HTH-TYPE TRANSCRIPTIONAL REPRESSOR YCNK"/>
    <property type="match status" value="1"/>
</dbReference>
<evidence type="ECO:0000313" key="2">
    <source>
        <dbReference type="EMBL" id="RAM00038.1"/>
    </source>
</evidence>
<dbReference type="EMBL" id="CP036313">
    <property type="protein sequence ID" value="QBH11516.1"/>
    <property type="molecule type" value="Genomic_DNA"/>
</dbReference>
<dbReference type="RefSeq" id="WP_111960394.1">
    <property type="nucleotide sequence ID" value="NZ_CP036313.1"/>
</dbReference>